<keyword evidence="3" id="KW-0804">Transcription</keyword>
<organism evidence="7 8">
    <name type="scientific">Penicillium salamii</name>
    <dbReference type="NCBI Taxonomy" id="1612424"/>
    <lineage>
        <taxon>Eukaryota</taxon>
        <taxon>Fungi</taxon>
        <taxon>Dikarya</taxon>
        <taxon>Ascomycota</taxon>
        <taxon>Pezizomycotina</taxon>
        <taxon>Eurotiomycetes</taxon>
        <taxon>Eurotiomycetidae</taxon>
        <taxon>Eurotiales</taxon>
        <taxon>Aspergillaceae</taxon>
        <taxon>Penicillium</taxon>
    </lineage>
</organism>
<dbReference type="CDD" id="cd00067">
    <property type="entry name" value="GAL4"/>
    <property type="match status" value="1"/>
</dbReference>
<keyword evidence="8" id="KW-1185">Reference proteome</keyword>
<feature type="compositionally biased region" description="Polar residues" evidence="5">
    <location>
        <begin position="72"/>
        <end position="84"/>
    </location>
</feature>
<evidence type="ECO:0000256" key="1">
    <source>
        <dbReference type="ARBA" id="ARBA00023015"/>
    </source>
</evidence>
<reference evidence="7" key="1">
    <citation type="submission" date="2021-07" db="EMBL/GenBank/DDBJ databases">
        <authorList>
            <person name="Branca A.L. A."/>
        </authorList>
    </citation>
    <scope>NUCLEOTIDE SEQUENCE</scope>
</reference>
<dbReference type="PANTHER" id="PTHR47784:SF13">
    <property type="entry name" value="ZN(II)2CYS6 TRANSCRIPTION FACTOR (EUROFUNG)"/>
    <property type="match status" value="1"/>
</dbReference>
<dbReference type="Proteomes" id="UP001152649">
    <property type="component" value="Unassembled WGS sequence"/>
</dbReference>
<dbReference type="PROSITE" id="PS50048">
    <property type="entry name" value="ZN2_CY6_FUNGAL_2"/>
    <property type="match status" value="1"/>
</dbReference>
<dbReference type="AlphaFoldDB" id="A0A9W4JQ53"/>
<dbReference type="Pfam" id="PF00172">
    <property type="entry name" value="Zn_clus"/>
    <property type="match status" value="1"/>
</dbReference>
<sequence length="408" mass="46433">MAIRRSHTKSRLGCLRCRDKHLKCDEVRPTCGACEKYNQPCILKPTKNTRSTTSSTQHVNINNGRCTTLAETSTTQSFPGSSRAESPRGDLPMPSQILSANTYHREPPKSALAIWEFDLIHHWIINVTDTFAVSHAFHRSWQDQGVRESMRYPFILHMILMLSALHLGITKSPHFSEKHNAFILSGCSDAMASFRKEAEYIDDSNCHAVGKFPFLLSIYALALPLLQAGDKTEDTILDEMIHIMVLMKGNGTIHETTKAWRKTRDLKSWLEDKDILDDAAHLSEDTDLDFAVAELQHFIDLSDDSLDVRGSNTRALQSLQQSLDLRLKRGLRPLAWPNAVHHDYIDLLRQRNTVSLAILAHYAVILAQCNSRWWCLDWGVQLASAIERLMPDEHIAIILYPLRKLHLR</sequence>
<evidence type="ECO:0000259" key="6">
    <source>
        <dbReference type="PROSITE" id="PS50048"/>
    </source>
</evidence>
<evidence type="ECO:0000256" key="2">
    <source>
        <dbReference type="ARBA" id="ARBA00023125"/>
    </source>
</evidence>
<evidence type="ECO:0000313" key="7">
    <source>
        <dbReference type="EMBL" id="CAG8405919.1"/>
    </source>
</evidence>
<keyword evidence="1" id="KW-0805">Transcription regulation</keyword>
<dbReference type="OrthoDB" id="5386330at2759"/>
<name>A0A9W4JQ53_9EURO</name>
<dbReference type="PANTHER" id="PTHR47784">
    <property type="entry name" value="STEROL UPTAKE CONTROL PROTEIN 2"/>
    <property type="match status" value="1"/>
</dbReference>
<dbReference type="SMART" id="SM00066">
    <property type="entry name" value="GAL4"/>
    <property type="match status" value="1"/>
</dbReference>
<dbReference type="GO" id="GO:0001228">
    <property type="term" value="F:DNA-binding transcription activator activity, RNA polymerase II-specific"/>
    <property type="evidence" value="ECO:0007669"/>
    <property type="project" value="TreeGrafter"/>
</dbReference>
<dbReference type="InterPro" id="IPR036864">
    <property type="entry name" value="Zn2-C6_fun-type_DNA-bd_sf"/>
</dbReference>
<evidence type="ECO:0000256" key="4">
    <source>
        <dbReference type="ARBA" id="ARBA00023242"/>
    </source>
</evidence>
<dbReference type="InterPro" id="IPR053157">
    <property type="entry name" value="Sterol_Uptake_Regulator"/>
</dbReference>
<feature type="domain" description="Zn(2)-C6 fungal-type" evidence="6">
    <location>
        <begin position="13"/>
        <end position="43"/>
    </location>
</feature>
<dbReference type="GO" id="GO:0003677">
    <property type="term" value="F:DNA binding"/>
    <property type="evidence" value="ECO:0007669"/>
    <property type="project" value="UniProtKB-KW"/>
</dbReference>
<keyword evidence="4" id="KW-0539">Nucleus</keyword>
<dbReference type="Gene3D" id="4.10.240.10">
    <property type="entry name" value="Zn(2)-C6 fungal-type DNA-binding domain"/>
    <property type="match status" value="1"/>
</dbReference>
<evidence type="ECO:0000256" key="3">
    <source>
        <dbReference type="ARBA" id="ARBA00023163"/>
    </source>
</evidence>
<comment type="caution">
    <text evidence="7">The sequence shown here is derived from an EMBL/GenBank/DDBJ whole genome shotgun (WGS) entry which is preliminary data.</text>
</comment>
<evidence type="ECO:0000256" key="5">
    <source>
        <dbReference type="SAM" id="MobiDB-lite"/>
    </source>
</evidence>
<gene>
    <name evidence="7" type="ORF">PSALAMII_LOCUS8284</name>
</gene>
<dbReference type="PROSITE" id="PS00463">
    <property type="entry name" value="ZN2_CY6_FUNGAL_1"/>
    <property type="match status" value="1"/>
</dbReference>
<dbReference type="SUPFAM" id="SSF57701">
    <property type="entry name" value="Zn2/Cys6 DNA-binding domain"/>
    <property type="match status" value="1"/>
</dbReference>
<accession>A0A9W4JQ53</accession>
<protein>
    <recommendedName>
        <fullName evidence="6">Zn(2)-C6 fungal-type domain-containing protein</fullName>
    </recommendedName>
</protein>
<dbReference type="EMBL" id="CAJVPG010000422">
    <property type="protein sequence ID" value="CAG8405919.1"/>
    <property type="molecule type" value="Genomic_DNA"/>
</dbReference>
<proteinExistence type="predicted"/>
<feature type="region of interest" description="Disordered" evidence="5">
    <location>
        <begin position="72"/>
        <end position="91"/>
    </location>
</feature>
<evidence type="ECO:0000313" key="8">
    <source>
        <dbReference type="Proteomes" id="UP001152649"/>
    </source>
</evidence>
<dbReference type="GO" id="GO:0008270">
    <property type="term" value="F:zinc ion binding"/>
    <property type="evidence" value="ECO:0007669"/>
    <property type="project" value="InterPro"/>
</dbReference>
<keyword evidence="2" id="KW-0238">DNA-binding</keyword>
<dbReference type="InterPro" id="IPR001138">
    <property type="entry name" value="Zn2Cys6_DnaBD"/>
</dbReference>